<evidence type="ECO:0000256" key="4">
    <source>
        <dbReference type="SAM" id="MobiDB-lite"/>
    </source>
</evidence>
<comment type="similarity">
    <text evidence="2">Belongs to the actin family. ARP6 subfamily.</text>
</comment>
<feature type="region of interest" description="Disordered" evidence="4">
    <location>
        <begin position="159"/>
        <end position="186"/>
    </location>
</feature>
<accession>A0A7S1IUI4</accession>
<dbReference type="CDD" id="cd10210">
    <property type="entry name" value="ASKHA_NBD_Arp6"/>
    <property type="match status" value="1"/>
</dbReference>
<dbReference type="Gene3D" id="3.90.640.10">
    <property type="entry name" value="Actin, Chain A, domain 4"/>
    <property type="match status" value="1"/>
</dbReference>
<sequence>MAERQLVLDNGSGHIKIGFADWETPKSVPNLMCKDRRGRTCYISSQLYDAPDCSNLSYRRPFEKGYFVDPATECDIWKYVLGAELGLTTDDLRSTQLLLTAPYFTPRKLQREYNELVFEYFEFQELACVSPAFLTMVTHFARRRAVPCAEWPFAHAAPDAGPKGAKRKREEVKLEEAAPPVEPPPPVPTHHPCTCIVVDAGYSFSHVVPFVGGRAVKSAVKRVPMGSKVMVNHMKGILSFRQFDMTDEDWLVGTLLHKLCFVSTDFERDMRICSGHWTKNHIRARYMLPSGQPGSPPLGEVVADGIQLTAADQVLMLNSERFSVPELLFHPSDVGFPHMGLAEAVVASITTPDIHPDLRPLLLDNVVLAGGCSMFPGFEARMQAELTALCNDDLSQARCVRDADSHFSAFNGGCDVFRSGSYSALSVSRQQYNEGEGGKTLCRSRIWGDFP</sequence>
<evidence type="ECO:0000256" key="3">
    <source>
        <dbReference type="ARBA" id="ARBA00022490"/>
    </source>
</evidence>
<dbReference type="SUPFAM" id="SSF53067">
    <property type="entry name" value="Actin-like ATPase domain"/>
    <property type="match status" value="2"/>
</dbReference>
<dbReference type="InterPro" id="IPR043129">
    <property type="entry name" value="ATPase_NBD"/>
</dbReference>
<dbReference type="EMBL" id="HBGA01091692">
    <property type="protein sequence ID" value="CAD9023251.1"/>
    <property type="molecule type" value="Transcribed_RNA"/>
</dbReference>
<evidence type="ECO:0000256" key="2">
    <source>
        <dbReference type="ARBA" id="ARBA00005665"/>
    </source>
</evidence>
<evidence type="ECO:0000256" key="1">
    <source>
        <dbReference type="ARBA" id="ARBA00004496"/>
    </source>
</evidence>
<organism evidence="5">
    <name type="scientific">Eutreptiella gymnastica</name>
    <dbReference type="NCBI Taxonomy" id="73025"/>
    <lineage>
        <taxon>Eukaryota</taxon>
        <taxon>Discoba</taxon>
        <taxon>Euglenozoa</taxon>
        <taxon>Euglenida</taxon>
        <taxon>Spirocuta</taxon>
        <taxon>Euglenophyceae</taxon>
        <taxon>Eutreptiales</taxon>
        <taxon>Eutreptiaceae</taxon>
        <taxon>Eutreptiella</taxon>
    </lineage>
</organism>
<protein>
    <recommendedName>
        <fullName evidence="6">Actin-related protein 6</fullName>
    </recommendedName>
</protein>
<proteinExistence type="inferred from homology"/>
<name>A0A7S1IUI4_9EUGL</name>
<gene>
    <name evidence="5" type="ORF">EGYM00392_LOCUS34373</name>
</gene>
<reference evidence="5" key="1">
    <citation type="submission" date="2021-01" db="EMBL/GenBank/DDBJ databases">
        <authorList>
            <person name="Corre E."/>
            <person name="Pelletier E."/>
            <person name="Niang G."/>
            <person name="Scheremetjew M."/>
            <person name="Finn R."/>
            <person name="Kale V."/>
            <person name="Holt S."/>
            <person name="Cochrane G."/>
            <person name="Meng A."/>
            <person name="Brown T."/>
            <person name="Cohen L."/>
        </authorList>
    </citation>
    <scope>NUCLEOTIDE SEQUENCE</scope>
    <source>
        <strain evidence="5">NIES-381</strain>
    </source>
</reference>
<dbReference type="PANTHER" id="PTHR11937">
    <property type="entry name" value="ACTIN"/>
    <property type="match status" value="1"/>
</dbReference>
<dbReference type="GO" id="GO:0005634">
    <property type="term" value="C:nucleus"/>
    <property type="evidence" value="ECO:0007669"/>
    <property type="project" value="UniProtKB-ARBA"/>
</dbReference>
<dbReference type="AlphaFoldDB" id="A0A7S1IUI4"/>
<dbReference type="Gene3D" id="3.30.420.40">
    <property type="match status" value="3"/>
</dbReference>
<dbReference type="GO" id="GO:0005737">
    <property type="term" value="C:cytoplasm"/>
    <property type="evidence" value="ECO:0007669"/>
    <property type="project" value="UniProtKB-SubCell"/>
</dbReference>
<evidence type="ECO:0000313" key="5">
    <source>
        <dbReference type="EMBL" id="CAD9023251.1"/>
    </source>
</evidence>
<dbReference type="InterPro" id="IPR004000">
    <property type="entry name" value="Actin"/>
</dbReference>
<dbReference type="SMART" id="SM00268">
    <property type="entry name" value="ACTIN"/>
    <property type="match status" value="1"/>
</dbReference>
<dbReference type="FunFam" id="3.90.640.10:FF:000014">
    <property type="entry name" value="Putative actin-related protein 6"/>
    <property type="match status" value="1"/>
</dbReference>
<keyword evidence="3" id="KW-0963">Cytoplasm</keyword>
<dbReference type="Pfam" id="PF00022">
    <property type="entry name" value="Actin"/>
    <property type="match status" value="1"/>
</dbReference>
<comment type="subcellular location">
    <subcellularLocation>
        <location evidence="1">Cytoplasm</location>
    </subcellularLocation>
</comment>
<evidence type="ECO:0008006" key="6">
    <source>
        <dbReference type="Google" id="ProtNLM"/>
    </source>
</evidence>